<comment type="function">
    <text evidence="2 7">Synthesizes alpha-1,4-glucan chains using ADP-glucose.</text>
</comment>
<dbReference type="InterPro" id="IPR001296">
    <property type="entry name" value="Glyco_trans_1"/>
</dbReference>
<dbReference type="GO" id="GO:0005978">
    <property type="term" value="P:glycogen biosynthetic process"/>
    <property type="evidence" value="ECO:0007669"/>
    <property type="project" value="UniProtKB-UniRule"/>
</dbReference>
<reference evidence="10" key="2">
    <citation type="journal article" date="2021" name="PeerJ">
        <title>Extensive microbial diversity within the chicken gut microbiome revealed by metagenomics and culture.</title>
        <authorList>
            <person name="Gilroy R."/>
            <person name="Ravi A."/>
            <person name="Getino M."/>
            <person name="Pursley I."/>
            <person name="Horton D.L."/>
            <person name="Alikhan N.F."/>
            <person name="Baker D."/>
            <person name="Gharbi K."/>
            <person name="Hall N."/>
            <person name="Watson M."/>
            <person name="Adriaenssens E.M."/>
            <person name="Foster-Nyarko E."/>
            <person name="Jarju S."/>
            <person name="Secka A."/>
            <person name="Antonio M."/>
            <person name="Oren A."/>
            <person name="Chaudhuri R.R."/>
            <person name="La Ragione R."/>
            <person name="Hildebrand F."/>
            <person name="Pallen M.J."/>
        </authorList>
    </citation>
    <scope>NUCLEOTIDE SEQUENCE</scope>
    <source>
        <strain evidence="10">ChiHjej12B11-29160</strain>
    </source>
</reference>
<dbReference type="PANTHER" id="PTHR45825:SF11">
    <property type="entry name" value="ALPHA AMYLASE DOMAIN-CONTAINING PROTEIN"/>
    <property type="match status" value="1"/>
</dbReference>
<evidence type="ECO:0000259" key="8">
    <source>
        <dbReference type="Pfam" id="PF00534"/>
    </source>
</evidence>
<evidence type="ECO:0000313" key="11">
    <source>
        <dbReference type="Proteomes" id="UP000824078"/>
    </source>
</evidence>
<sequence length="497" mass="57171">MAEKKRRKLRVVFASSEVVPFAKTGGLGDVGGSLPPALRRAGCKIAVILPKYATIPEEYRSRMDHVCEFYVPLGWRSVYCGIEHLVYRDIDFYFVDNEYYFARDALYGYFDDGERFAYFSKALLEAMQYVEDLQCDILHCNDWQTAMAPVFLREFYHGDIYDNVRTIFTIHNVKFQGQYSDFVLKDILGLADVPAAVDQLYVGPQTINYMRGAVRYSDLLTTVSPTYAQELKMPFYGEGLEYEFQRRGDALKGVLNGIDMAEYNPKSDPEIFANFSVDDLSGKAECKAALQEELGLRVDPERPLVVMVGRLTKQKGLDLVQYAIDRIMSRGVQLAVLGTGDKEYEDSMRYFDWRYSDMMCARITFDSALAQRMYSGADLFLMPSQFEPCGLSQMIAMRYGTLPVVRETGGLVDTVNPYNKYTGEGDGFRFANFNADEMCDTLLNACEVFWTQPDVWKELQRHAMEKDFGWHRAADDYVDIYHTLHPEVIRYIKRRDR</sequence>
<evidence type="ECO:0000256" key="7">
    <source>
        <dbReference type="HAMAP-Rule" id="MF_00484"/>
    </source>
</evidence>
<comment type="pathway">
    <text evidence="7">Glycan biosynthesis; glycogen biosynthesis.</text>
</comment>
<dbReference type="Pfam" id="PF08323">
    <property type="entry name" value="Glyco_transf_5"/>
    <property type="match status" value="1"/>
</dbReference>
<reference evidence="10" key="1">
    <citation type="submission" date="2020-10" db="EMBL/GenBank/DDBJ databases">
        <authorList>
            <person name="Gilroy R."/>
        </authorList>
    </citation>
    <scope>NUCLEOTIDE SEQUENCE</scope>
    <source>
        <strain evidence="10">ChiHjej12B11-29160</strain>
    </source>
</reference>
<comment type="caution">
    <text evidence="10">The sequence shown here is derived from an EMBL/GenBank/DDBJ whole genome shotgun (WGS) entry which is preliminary data.</text>
</comment>
<dbReference type="GO" id="GO:0009011">
    <property type="term" value="F:alpha-1,4-glucan glucosyltransferase (ADP-glucose donor) activity"/>
    <property type="evidence" value="ECO:0007669"/>
    <property type="project" value="UniProtKB-UniRule"/>
</dbReference>
<dbReference type="CDD" id="cd03791">
    <property type="entry name" value="GT5_Glycogen_synthase_DULL1-like"/>
    <property type="match status" value="1"/>
</dbReference>
<feature type="binding site" evidence="7">
    <location>
        <position position="23"/>
    </location>
    <ligand>
        <name>ADP-alpha-D-glucose</name>
        <dbReference type="ChEBI" id="CHEBI:57498"/>
    </ligand>
</feature>
<organism evidence="10 11">
    <name type="scientific">Candidatus Coprovicinus avistercoris</name>
    <dbReference type="NCBI Taxonomy" id="2840754"/>
    <lineage>
        <taxon>Bacteria</taxon>
        <taxon>Bacillati</taxon>
        <taxon>Actinomycetota</taxon>
        <taxon>Coriobacteriia</taxon>
        <taxon>Coriobacteriales</taxon>
        <taxon>Coriobacteriaceae</taxon>
        <taxon>Coriobacteriaceae incertae sedis</taxon>
        <taxon>Candidatus Coprovicinus</taxon>
    </lineage>
</organism>
<dbReference type="Gene3D" id="3.40.50.2000">
    <property type="entry name" value="Glycogen Phosphorylase B"/>
    <property type="match status" value="2"/>
</dbReference>
<dbReference type="AlphaFoldDB" id="A0A9D1HX26"/>
<keyword evidence="6 7" id="KW-0320">Glycogen biosynthesis</keyword>
<dbReference type="NCBIfam" id="NF001898">
    <property type="entry name" value="PRK00654.1-1"/>
    <property type="match status" value="1"/>
</dbReference>
<keyword evidence="4 7" id="KW-0328">Glycosyltransferase</keyword>
<dbReference type="PANTHER" id="PTHR45825">
    <property type="entry name" value="GRANULE-BOUND STARCH SYNTHASE 1, CHLOROPLASTIC/AMYLOPLASTIC"/>
    <property type="match status" value="1"/>
</dbReference>
<dbReference type="GO" id="GO:0004373">
    <property type="term" value="F:alpha-1,4-glucan glucosyltransferase (UDP-glucose donor) activity"/>
    <property type="evidence" value="ECO:0007669"/>
    <property type="project" value="InterPro"/>
</dbReference>
<evidence type="ECO:0000256" key="5">
    <source>
        <dbReference type="ARBA" id="ARBA00022679"/>
    </source>
</evidence>
<keyword evidence="5 7" id="KW-0808">Transferase</keyword>
<dbReference type="EC" id="2.4.1.21" evidence="7"/>
<feature type="domain" description="Glycosyl transferase family 1" evidence="8">
    <location>
        <begin position="299"/>
        <end position="440"/>
    </location>
</feature>
<comment type="similarity">
    <text evidence="3 7">Belongs to the glycosyltransferase 1 family. Bacterial/plant glycogen synthase subfamily.</text>
</comment>
<evidence type="ECO:0000256" key="4">
    <source>
        <dbReference type="ARBA" id="ARBA00022676"/>
    </source>
</evidence>
<dbReference type="InterPro" id="IPR011835">
    <property type="entry name" value="GS/SS"/>
</dbReference>
<evidence type="ECO:0000256" key="3">
    <source>
        <dbReference type="ARBA" id="ARBA00010281"/>
    </source>
</evidence>
<comment type="catalytic activity">
    <reaction evidence="1 7">
        <text>[(1-&gt;4)-alpha-D-glucosyl](n) + ADP-alpha-D-glucose = [(1-&gt;4)-alpha-D-glucosyl](n+1) + ADP + H(+)</text>
        <dbReference type="Rhea" id="RHEA:18189"/>
        <dbReference type="Rhea" id="RHEA-COMP:9584"/>
        <dbReference type="Rhea" id="RHEA-COMP:9587"/>
        <dbReference type="ChEBI" id="CHEBI:15378"/>
        <dbReference type="ChEBI" id="CHEBI:15444"/>
        <dbReference type="ChEBI" id="CHEBI:57498"/>
        <dbReference type="ChEBI" id="CHEBI:456216"/>
        <dbReference type="EC" id="2.4.1.21"/>
    </reaction>
</comment>
<dbReference type="Proteomes" id="UP000824078">
    <property type="component" value="Unassembled WGS sequence"/>
</dbReference>
<dbReference type="NCBIfam" id="TIGR02095">
    <property type="entry name" value="glgA"/>
    <property type="match status" value="1"/>
</dbReference>
<dbReference type="SUPFAM" id="SSF53756">
    <property type="entry name" value="UDP-Glycosyltransferase/glycogen phosphorylase"/>
    <property type="match status" value="1"/>
</dbReference>
<evidence type="ECO:0000256" key="1">
    <source>
        <dbReference type="ARBA" id="ARBA00001478"/>
    </source>
</evidence>
<dbReference type="Pfam" id="PF00534">
    <property type="entry name" value="Glycos_transf_1"/>
    <property type="match status" value="1"/>
</dbReference>
<name>A0A9D1HX26_9ACTN</name>
<gene>
    <name evidence="7 10" type="primary">glgA</name>
    <name evidence="10" type="ORF">IAD17_03345</name>
</gene>
<evidence type="ECO:0000259" key="9">
    <source>
        <dbReference type="Pfam" id="PF08323"/>
    </source>
</evidence>
<evidence type="ECO:0000256" key="6">
    <source>
        <dbReference type="ARBA" id="ARBA00023056"/>
    </source>
</evidence>
<dbReference type="HAMAP" id="MF_00484">
    <property type="entry name" value="Glycogen_synth"/>
    <property type="match status" value="1"/>
</dbReference>
<evidence type="ECO:0000256" key="2">
    <source>
        <dbReference type="ARBA" id="ARBA00002764"/>
    </source>
</evidence>
<evidence type="ECO:0000313" key="10">
    <source>
        <dbReference type="EMBL" id="HIU23939.1"/>
    </source>
</evidence>
<dbReference type="InterPro" id="IPR013534">
    <property type="entry name" value="Starch_synth_cat_dom"/>
</dbReference>
<dbReference type="EMBL" id="DVMQ01000011">
    <property type="protein sequence ID" value="HIU23939.1"/>
    <property type="molecule type" value="Genomic_DNA"/>
</dbReference>
<accession>A0A9D1HX26</accession>
<protein>
    <recommendedName>
        <fullName evidence="7">Glycogen synthase</fullName>
        <ecNumber evidence="7">2.4.1.21</ecNumber>
    </recommendedName>
    <alternativeName>
        <fullName evidence="7">Starch [bacterial glycogen] synthase</fullName>
    </alternativeName>
</protein>
<feature type="domain" description="Starch synthase catalytic" evidence="9">
    <location>
        <begin position="10"/>
        <end position="242"/>
    </location>
</feature>
<proteinExistence type="inferred from homology"/>